<name>A0A178ZIB1_9EURO</name>
<dbReference type="InterPro" id="IPR006094">
    <property type="entry name" value="Oxid_FAD_bind_N"/>
</dbReference>
<comment type="caution">
    <text evidence="6">The sequence shown here is derived from an EMBL/GenBank/DDBJ whole genome shotgun (WGS) entry which is preliminary data.</text>
</comment>
<keyword evidence="7" id="KW-1185">Reference proteome</keyword>
<dbReference type="AlphaFoldDB" id="A0A178ZIB1"/>
<proteinExistence type="inferred from homology"/>
<dbReference type="PANTHER" id="PTHR42973:SF22">
    <property type="entry name" value="FAD-BINDING PCMH-TYPE DOMAIN-CONTAINING PROTEIN-RELATED"/>
    <property type="match status" value="1"/>
</dbReference>
<dbReference type="InterPro" id="IPR016166">
    <property type="entry name" value="FAD-bd_PCMH"/>
</dbReference>
<dbReference type="GO" id="GO:0071949">
    <property type="term" value="F:FAD binding"/>
    <property type="evidence" value="ECO:0007669"/>
    <property type="project" value="InterPro"/>
</dbReference>
<organism evidence="6 7">
    <name type="scientific">Fonsecaea erecta</name>
    <dbReference type="NCBI Taxonomy" id="1367422"/>
    <lineage>
        <taxon>Eukaryota</taxon>
        <taxon>Fungi</taxon>
        <taxon>Dikarya</taxon>
        <taxon>Ascomycota</taxon>
        <taxon>Pezizomycotina</taxon>
        <taxon>Eurotiomycetes</taxon>
        <taxon>Chaetothyriomycetidae</taxon>
        <taxon>Chaetothyriales</taxon>
        <taxon>Herpotrichiellaceae</taxon>
        <taxon>Fonsecaea</taxon>
    </lineage>
</organism>
<dbReference type="InterPro" id="IPR036318">
    <property type="entry name" value="FAD-bd_PCMH-like_sf"/>
</dbReference>
<dbReference type="RefSeq" id="XP_018692578.1">
    <property type="nucleotide sequence ID" value="XM_018838018.1"/>
</dbReference>
<dbReference type="GO" id="GO:0016491">
    <property type="term" value="F:oxidoreductase activity"/>
    <property type="evidence" value="ECO:0007669"/>
    <property type="project" value="UniProtKB-KW"/>
</dbReference>
<dbReference type="Pfam" id="PF08031">
    <property type="entry name" value="BBE"/>
    <property type="match status" value="1"/>
</dbReference>
<accession>A0A178ZIB1</accession>
<evidence type="ECO:0000256" key="4">
    <source>
        <dbReference type="ARBA" id="ARBA00023002"/>
    </source>
</evidence>
<protein>
    <recommendedName>
        <fullName evidence="5">FAD-binding PCMH-type domain-containing protein</fullName>
    </recommendedName>
</protein>
<feature type="domain" description="FAD-binding PCMH-type" evidence="5">
    <location>
        <begin position="45"/>
        <end position="216"/>
    </location>
</feature>
<sequence>MALLSSAAASCCSQLLSSLGASQVSFPNSTVYIAAQSSYWSIQESSLIPTCIVSPMSAQSVSTAVSILSDGECAFAIRGQTHAPAAGFANIAGGVTLDITSLANVSLSPDRSVVSVGAGASWLSVYAYLDQFNLSVAGGRNGAVGVGGLTLGGGISHFTARVGWVCDNVVNFEAVLASGAVVDANATSHPLLFRALKGGGNNFAVVTRFDLATFPQGDVSVTTLSYDIVERDSVFGAFTNLTTASPFDTNVSLVMGLLFNATSKAWTLSNSAVYTAPNPDPPAFRPLKAIPHLSDTTELTNLSTFANESATPPLNWLFWTGTYAASASLMSQSFDILNTSLYNFTVPGGVVWSVAFEPFPTIISSYAATKGGNSLGTSPADGNGYILLISALWPNSSANSLVYQTARSAGAQIDALAAVRGQLHRFQYLNYADPTQSPLQSYGAANVARLKQASRQYDPDGVFQTFVPGGFKLS</sequence>
<evidence type="ECO:0000313" key="6">
    <source>
        <dbReference type="EMBL" id="OAP59211.1"/>
    </source>
</evidence>
<dbReference type="PROSITE" id="PS51387">
    <property type="entry name" value="FAD_PCMH"/>
    <property type="match status" value="1"/>
</dbReference>
<dbReference type="SUPFAM" id="SSF56176">
    <property type="entry name" value="FAD-binding/transporter-associated domain-like"/>
    <property type="match status" value="1"/>
</dbReference>
<dbReference type="PANTHER" id="PTHR42973">
    <property type="entry name" value="BINDING OXIDOREDUCTASE, PUTATIVE (AFU_ORTHOLOGUE AFUA_1G17690)-RELATED"/>
    <property type="match status" value="1"/>
</dbReference>
<dbReference type="Proteomes" id="UP000078343">
    <property type="component" value="Unassembled WGS sequence"/>
</dbReference>
<evidence type="ECO:0000256" key="3">
    <source>
        <dbReference type="ARBA" id="ARBA00022827"/>
    </source>
</evidence>
<evidence type="ECO:0000256" key="2">
    <source>
        <dbReference type="ARBA" id="ARBA00022630"/>
    </source>
</evidence>
<keyword evidence="3" id="KW-0274">FAD</keyword>
<reference evidence="6 7" key="1">
    <citation type="submission" date="2016-04" db="EMBL/GenBank/DDBJ databases">
        <title>Draft genome of Fonsecaea erecta CBS 125763.</title>
        <authorList>
            <person name="Weiss V.A."/>
            <person name="Vicente V.A."/>
            <person name="Raittz R.T."/>
            <person name="Moreno L.F."/>
            <person name="De Souza E.M."/>
            <person name="Pedrosa F.O."/>
            <person name="Steffens M.B."/>
            <person name="Faoro H."/>
            <person name="Tadra-Sfeir M.Z."/>
            <person name="Najafzadeh M.J."/>
            <person name="Felipe M.S."/>
            <person name="Teixeira M."/>
            <person name="Sun J."/>
            <person name="Xi L."/>
            <person name="Gomes R."/>
            <person name="De Azevedo C.M."/>
            <person name="Salgado C.G."/>
            <person name="Da Silva M.B."/>
            <person name="Nascimento M.F."/>
            <person name="Queiroz-Telles F."/>
            <person name="Attili D.S."/>
            <person name="Gorbushina A."/>
        </authorList>
    </citation>
    <scope>NUCLEOTIDE SEQUENCE [LARGE SCALE GENOMIC DNA]</scope>
    <source>
        <strain evidence="6 7">CBS 125763</strain>
    </source>
</reference>
<evidence type="ECO:0000313" key="7">
    <source>
        <dbReference type="Proteomes" id="UP000078343"/>
    </source>
</evidence>
<gene>
    <name evidence="6" type="ORF">AYL99_06509</name>
</gene>
<dbReference type="GeneID" id="30010677"/>
<dbReference type="OrthoDB" id="2151789at2759"/>
<comment type="similarity">
    <text evidence="1">Belongs to the oxygen-dependent FAD-linked oxidoreductase family.</text>
</comment>
<dbReference type="STRING" id="1367422.A0A178ZIB1"/>
<keyword evidence="2" id="KW-0285">Flavoprotein</keyword>
<evidence type="ECO:0000259" key="5">
    <source>
        <dbReference type="PROSITE" id="PS51387"/>
    </source>
</evidence>
<evidence type="ECO:0000256" key="1">
    <source>
        <dbReference type="ARBA" id="ARBA00005466"/>
    </source>
</evidence>
<dbReference type="InterPro" id="IPR050416">
    <property type="entry name" value="FAD-linked_Oxidoreductase"/>
</dbReference>
<dbReference type="InterPro" id="IPR012951">
    <property type="entry name" value="BBE"/>
</dbReference>
<dbReference type="EMBL" id="LVYI01000005">
    <property type="protein sequence ID" value="OAP59211.1"/>
    <property type="molecule type" value="Genomic_DNA"/>
</dbReference>
<keyword evidence="4" id="KW-0560">Oxidoreductase</keyword>
<dbReference type="Gene3D" id="3.30.465.10">
    <property type="match status" value="1"/>
</dbReference>
<dbReference type="Pfam" id="PF01565">
    <property type="entry name" value="FAD_binding_4"/>
    <property type="match status" value="1"/>
</dbReference>
<dbReference type="InterPro" id="IPR016169">
    <property type="entry name" value="FAD-bd_PCMH_sub2"/>
</dbReference>